<evidence type="ECO:0000256" key="1">
    <source>
        <dbReference type="SAM" id="MobiDB-lite"/>
    </source>
</evidence>
<organism evidence="2 3">
    <name type="scientific">Vitis vinifera</name>
    <name type="common">Grape</name>
    <dbReference type="NCBI Taxonomy" id="29760"/>
    <lineage>
        <taxon>Eukaryota</taxon>
        <taxon>Viridiplantae</taxon>
        <taxon>Streptophyta</taxon>
        <taxon>Embryophyta</taxon>
        <taxon>Tracheophyta</taxon>
        <taxon>Spermatophyta</taxon>
        <taxon>Magnoliopsida</taxon>
        <taxon>eudicotyledons</taxon>
        <taxon>Gunneridae</taxon>
        <taxon>Pentapetalae</taxon>
        <taxon>rosids</taxon>
        <taxon>Vitales</taxon>
        <taxon>Vitaceae</taxon>
        <taxon>Viteae</taxon>
        <taxon>Vitis</taxon>
    </lineage>
</organism>
<dbReference type="EMBL" id="QGNW01001825">
    <property type="protein sequence ID" value="RVW29766.1"/>
    <property type="molecule type" value="Genomic_DNA"/>
</dbReference>
<feature type="region of interest" description="Disordered" evidence="1">
    <location>
        <begin position="25"/>
        <end position="62"/>
    </location>
</feature>
<proteinExistence type="predicted"/>
<evidence type="ECO:0000313" key="2">
    <source>
        <dbReference type="EMBL" id="RVW29766.1"/>
    </source>
</evidence>
<feature type="compositionally biased region" description="Basic residues" evidence="1">
    <location>
        <begin position="53"/>
        <end position="62"/>
    </location>
</feature>
<name>A0A438D2U2_VITVI</name>
<dbReference type="AlphaFoldDB" id="A0A438D2U2"/>
<dbReference type="Proteomes" id="UP000288805">
    <property type="component" value="Unassembled WGS sequence"/>
</dbReference>
<accession>A0A438D2U2</accession>
<comment type="caution">
    <text evidence="2">The sequence shown here is derived from an EMBL/GenBank/DDBJ whole genome shotgun (WGS) entry which is preliminary data.</text>
</comment>
<reference evidence="2 3" key="1">
    <citation type="journal article" date="2018" name="PLoS Genet.">
        <title>Population sequencing reveals clonal diversity and ancestral inbreeding in the grapevine cultivar Chardonnay.</title>
        <authorList>
            <person name="Roach M.J."/>
            <person name="Johnson D.L."/>
            <person name="Bohlmann J."/>
            <person name="van Vuuren H.J."/>
            <person name="Jones S.J."/>
            <person name="Pretorius I.S."/>
            <person name="Schmidt S.A."/>
            <person name="Borneman A.R."/>
        </authorList>
    </citation>
    <scope>NUCLEOTIDE SEQUENCE [LARGE SCALE GENOMIC DNA]</scope>
    <source>
        <strain evidence="3">cv. Chardonnay</strain>
        <tissue evidence="2">Leaf</tissue>
    </source>
</reference>
<protein>
    <submittedName>
        <fullName evidence="2">Uncharacterized protein</fullName>
    </submittedName>
</protein>
<sequence length="111" mass="12550">MSMWKDGHRRSPRISALDAWKAHKEKDGGVNVSQNSIQVMPMEHNGLGPPSRTRARKKRKLRPVQDVAVSSVTTTANQDAFLRVWMMRLWEISDDSNSQSDSGFCECYGSL</sequence>
<gene>
    <name evidence="2" type="ORF">CK203_089366</name>
</gene>
<evidence type="ECO:0000313" key="3">
    <source>
        <dbReference type="Proteomes" id="UP000288805"/>
    </source>
</evidence>